<evidence type="ECO:0000313" key="2">
    <source>
        <dbReference type="Proteomes" id="UP000663880"/>
    </source>
</evidence>
<protein>
    <submittedName>
        <fullName evidence="1">Uncharacterized protein</fullName>
    </submittedName>
</protein>
<dbReference type="AlphaFoldDB" id="A0A821XWC3"/>
<keyword evidence="2" id="KW-1185">Reference proteome</keyword>
<proteinExistence type="predicted"/>
<evidence type="ECO:0000313" key="1">
    <source>
        <dbReference type="EMBL" id="CAF4950645.1"/>
    </source>
</evidence>
<comment type="caution">
    <text evidence="1">The sequence shown here is derived from an EMBL/GenBank/DDBJ whole genome shotgun (WGS) entry which is preliminary data.</text>
</comment>
<dbReference type="Proteomes" id="UP000663880">
    <property type="component" value="Unassembled WGS sequence"/>
</dbReference>
<dbReference type="EMBL" id="CAJOBZ010000072">
    <property type="protein sequence ID" value="CAF4950645.1"/>
    <property type="molecule type" value="Genomic_DNA"/>
</dbReference>
<reference evidence="1" key="1">
    <citation type="submission" date="2021-02" db="EMBL/GenBank/DDBJ databases">
        <authorList>
            <person name="Steward A R."/>
        </authorList>
    </citation>
    <scope>NUCLEOTIDE SEQUENCE</scope>
</reference>
<organism evidence="1 2">
    <name type="scientific">Pieris macdunnoughi</name>
    <dbReference type="NCBI Taxonomy" id="345717"/>
    <lineage>
        <taxon>Eukaryota</taxon>
        <taxon>Metazoa</taxon>
        <taxon>Ecdysozoa</taxon>
        <taxon>Arthropoda</taxon>
        <taxon>Hexapoda</taxon>
        <taxon>Insecta</taxon>
        <taxon>Pterygota</taxon>
        <taxon>Neoptera</taxon>
        <taxon>Endopterygota</taxon>
        <taxon>Lepidoptera</taxon>
        <taxon>Glossata</taxon>
        <taxon>Ditrysia</taxon>
        <taxon>Papilionoidea</taxon>
        <taxon>Pieridae</taxon>
        <taxon>Pierinae</taxon>
        <taxon>Pieris</taxon>
    </lineage>
</organism>
<sequence length="66" mass="7923">MEKILVIEGNSKKHGKRGSGRQVWRWENDLKLAAGPFWLRVARDRIHWKELEEAYAKRHTELRDIL</sequence>
<dbReference type="OrthoDB" id="8193815at2759"/>
<name>A0A821XWC3_9NEOP</name>
<gene>
    <name evidence="1" type="ORF">PMACD_LOCUS15653</name>
</gene>
<accession>A0A821XWC3</accession>